<dbReference type="InterPro" id="IPR036249">
    <property type="entry name" value="Thioredoxin-like_sf"/>
</dbReference>
<dbReference type="STRING" id="425264.A0A3G2S5C0"/>
<evidence type="ECO:0000313" key="2">
    <source>
        <dbReference type="EMBL" id="AYO43120.1"/>
    </source>
</evidence>
<feature type="region of interest" description="Disordered" evidence="1">
    <location>
        <begin position="290"/>
        <end position="321"/>
    </location>
</feature>
<name>A0A3G2S5C0_MALR7</name>
<sequence length="1498" mass="164161">MSADVELFSTSILGNPVTRSRHDRYVTVLKAFKIPFVCYDLASDECAKKRWRSKSKNPQIPGILVQNEWRGTYDEFEEAVELGDLDAFLRIDPNVRSASSVPSQPKISLQSDTRDGKSGSTQIPTYTTSANERRVLQDDDDVLSFLPQGTTVTDAEVDALLKELEKPLPRTTKRSYFPSSRARNDPLPLPTMPKDRPQAPGEPAKYDPDAMLSRNLVSEAAKAIGVSPTPRKFAPRMRLNKRSTEEIMKERRARLEKTENDRKNDELFDTLGLSNMKISDEEAEAFLTKGIIPSPQKQTRSSHGGNANDHFGGDESLQDKNTHAFGQNKNVSAALEDPALKEPLAVEQGVDGSTFGLNTEPETLEESKLLSPDINKFEEAQIESNARGSGQETSHEDGSQAAAKSKMELVEEKDNKLDSRETLTDDHEFAPIEATIPNNSPKEAQPREEAKSQLVEELEALNEANMRDSSFVSEVSLCDKKDNMDVSSKNEVPANSCENDTLDAEQTMSVPFLDGSSSPETDSTKLNQSASMSDENRKDPGSLSPYIKEESADLVPESNLHDDTELSGSTKEAALFAEDANEQEYHNDEKCHSESEKNVAFETKKDEPADTLNRFNEPKASNQDNSLNRVHPEKNVSQESENLEFIKSESSDQEDKGTLISEVQTELNQPEDETRISDARPTNADPFAENGAMETSLHTKEPGCANDNATSPTRELHKALSNEATTETCSETDPQRLDENPKCTVSNLQSVDFASKEPTRESENFGRTVQEQTELRDVELTKTMRSENAEKKASLDDKMHDVQASDALGKEPLETAALNASHSPIPDVSYESDVTICHERDEILHANAQQVHSVDSCLNSSSRRNGSCTPIHADDNFSGRHAFSSSQDAISSVPDLSTSEEYIPSTMEHGSNPSNIVTPAKGSLSPSKDASSTLENVLNSSQEASSSQDILLATETLSTEGSLPMEAGMASKFSNFVAEGDQHGTENASCSIFKKSTLEASPSSMNSLPIQNNHIMQDEERLNEDISNARPTDTALEHVNNDDIKTKHSVSSDKSMHLASATVPSLVAGKKNLDEQKADVTASTPTTMDLPRDHPDFHVNDGDPSMDRPSKNLQELSATDTESLKEIDPSMKSQPPHASDELSYKEFSKEEKTDTLSQMKGLSSDIAERSSSVQQSSASNPATPRESPLDGRPQRPTKASPVSPVANLDNDKDTRSPLFDEDGNTTMLIHTAGADEKDSDESKEILSKEDAKDAMNQSEPSATLPSNDEHTPDAARVSGLHTIPDQDADACNSQVSTELIQPCRRNASGSIGETSHGSDSEYESEGDVPDLWIASARFSPTQDFSRQDTSLEQSKKRNDSSVEDVSIAPVLDSSTPTDPICDADFSVRPASNEQDLSSTSNNLAASITDPHSLLPENSTPEENDIRSTSVVTTLSADRKSPSLPRCPQDDRDVARRTVSEAPRYVDNIKSTSKDKNDSPRRTLSDIMHEADQILQEWK</sequence>
<feature type="compositionally biased region" description="Polar residues" evidence="1">
    <location>
        <begin position="295"/>
        <end position="305"/>
    </location>
</feature>
<feature type="region of interest" description="Disordered" evidence="1">
    <location>
        <begin position="876"/>
        <end position="933"/>
    </location>
</feature>
<feature type="compositionally biased region" description="Basic and acidic residues" evidence="1">
    <location>
        <begin position="583"/>
        <end position="608"/>
    </location>
</feature>
<proteinExistence type="predicted"/>
<feature type="compositionally biased region" description="Polar residues" evidence="1">
    <location>
        <begin position="1415"/>
        <end position="1435"/>
    </location>
</feature>
<dbReference type="InterPro" id="IPR006993">
    <property type="entry name" value="Glut_rich_SH3-bd"/>
</dbReference>
<feature type="compositionally biased region" description="Polar residues" evidence="1">
    <location>
        <begin position="1111"/>
        <end position="1121"/>
    </location>
</feature>
<feature type="compositionally biased region" description="Basic and acidic residues" evidence="1">
    <location>
        <begin position="1090"/>
        <end position="1110"/>
    </location>
</feature>
<evidence type="ECO:0000313" key="3">
    <source>
        <dbReference type="Proteomes" id="UP000269793"/>
    </source>
</evidence>
<feature type="compositionally biased region" description="Basic and acidic residues" evidence="1">
    <location>
        <begin position="644"/>
        <end position="657"/>
    </location>
</feature>
<feature type="compositionally biased region" description="Basic and acidic residues" evidence="1">
    <location>
        <begin position="754"/>
        <end position="764"/>
    </location>
</feature>
<dbReference type="PROSITE" id="PS51354">
    <property type="entry name" value="GLUTAREDOXIN_2"/>
    <property type="match status" value="1"/>
</dbReference>
<feature type="compositionally biased region" description="Polar residues" evidence="1">
    <location>
        <begin position="97"/>
        <end position="111"/>
    </location>
</feature>
<feature type="compositionally biased region" description="Polar residues" evidence="1">
    <location>
        <begin position="743"/>
        <end position="752"/>
    </location>
</feature>
<reference evidence="2 3" key="1">
    <citation type="submission" date="2018-10" db="EMBL/GenBank/DDBJ databases">
        <title>Complete genome sequence of Malassezia restricta CBS 7877.</title>
        <authorList>
            <person name="Morand S.C."/>
            <person name="Bertignac M."/>
            <person name="Iltis A."/>
            <person name="Kolder I."/>
            <person name="Pirovano W."/>
            <person name="Jourdain R."/>
            <person name="Clavaud C."/>
        </authorList>
    </citation>
    <scope>NUCLEOTIDE SEQUENCE [LARGE SCALE GENOMIC DNA]</scope>
    <source>
        <strain evidence="2 3">CBS 7877</strain>
    </source>
</reference>
<feature type="compositionally biased region" description="Polar residues" evidence="1">
    <location>
        <begin position="1255"/>
        <end position="1266"/>
    </location>
</feature>
<feature type="compositionally biased region" description="Polar residues" evidence="1">
    <location>
        <begin position="722"/>
        <end position="732"/>
    </location>
</feature>
<feature type="region of interest" description="Disordered" evidence="1">
    <location>
        <begin position="1067"/>
        <end position="1487"/>
    </location>
</feature>
<feature type="compositionally biased region" description="Basic and acidic residues" evidence="1">
    <location>
        <begin position="1471"/>
        <end position="1487"/>
    </location>
</feature>
<feature type="compositionally biased region" description="Basic and acidic residues" evidence="1">
    <location>
        <begin position="1447"/>
        <end position="1458"/>
    </location>
</feature>
<dbReference type="Gene3D" id="3.40.30.10">
    <property type="entry name" value="Glutaredoxin"/>
    <property type="match status" value="1"/>
</dbReference>
<feature type="compositionally biased region" description="Polar residues" evidence="1">
    <location>
        <begin position="496"/>
        <end position="533"/>
    </location>
</feature>
<dbReference type="Proteomes" id="UP000269793">
    <property type="component" value="Chromosome III"/>
</dbReference>
<feature type="compositionally biased region" description="Polar residues" evidence="1">
    <location>
        <begin position="1307"/>
        <end position="1317"/>
    </location>
</feature>
<dbReference type="EMBL" id="CP033150">
    <property type="protein sequence ID" value="AYO43120.1"/>
    <property type="molecule type" value="Genomic_DNA"/>
</dbReference>
<feature type="compositionally biased region" description="Polar residues" evidence="1">
    <location>
        <begin position="619"/>
        <end position="628"/>
    </location>
</feature>
<evidence type="ECO:0000256" key="1">
    <source>
        <dbReference type="SAM" id="MobiDB-lite"/>
    </source>
</evidence>
<feature type="compositionally biased region" description="Polar residues" evidence="1">
    <location>
        <begin position="908"/>
        <end position="917"/>
    </location>
</feature>
<feature type="compositionally biased region" description="Polar residues" evidence="1">
    <location>
        <begin position="1389"/>
        <end position="1405"/>
    </location>
</feature>
<feature type="compositionally biased region" description="Polar residues" evidence="1">
    <location>
        <begin position="924"/>
        <end position="933"/>
    </location>
</feature>
<dbReference type="SUPFAM" id="SSF52833">
    <property type="entry name" value="Thioredoxin-like"/>
    <property type="match status" value="1"/>
</dbReference>
<dbReference type="Pfam" id="PF04908">
    <property type="entry name" value="SH3BGR"/>
    <property type="match status" value="1"/>
</dbReference>
<feature type="compositionally biased region" description="Polar residues" evidence="1">
    <location>
        <begin position="382"/>
        <end position="392"/>
    </location>
</feature>
<gene>
    <name evidence="2" type="ORF">DNF11_2170</name>
</gene>
<keyword evidence="3" id="KW-1185">Reference proteome</keyword>
<dbReference type="VEuPathDB" id="FungiDB:DNF11_2170"/>
<dbReference type="OrthoDB" id="9932926at2759"/>
<feature type="compositionally biased region" description="Low complexity" evidence="1">
    <location>
        <begin position="1170"/>
        <end position="1179"/>
    </location>
</feature>
<feature type="region of interest" description="Disordered" evidence="1">
    <location>
        <begin position="171"/>
        <end position="204"/>
    </location>
</feature>
<feature type="compositionally biased region" description="Basic and acidic residues" evidence="1">
    <location>
        <begin position="405"/>
        <end position="430"/>
    </location>
</feature>
<accession>A0A3G2S5C0</accession>
<feature type="region of interest" description="Disordered" evidence="1">
    <location>
        <begin position="351"/>
        <end position="799"/>
    </location>
</feature>
<organism evidence="2 3">
    <name type="scientific">Malassezia restricta (strain ATCC 96810 / NBRC 103918 / CBS 7877)</name>
    <name type="common">Seborrheic dermatitis infection agent</name>
    <dbReference type="NCBI Taxonomy" id="425264"/>
    <lineage>
        <taxon>Eukaryota</taxon>
        <taxon>Fungi</taxon>
        <taxon>Dikarya</taxon>
        <taxon>Basidiomycota</taxon>
        <taxon>Ustilaginomycotina</taxon>
        <taxon>Malasseziomycetes</taxon>
        <taxon>Malasseziales</taxon>
        <taxon>Malasseziaceae</taxon>
        <taxon>Malassezia</taxon>
    </lineage>
</organism>
<feature type="compositionally biased region" description="Polar residues" evidence="1">
    <location>
        <begin position="1338"/>
        <end position="1352"/>
    </location>
</feature>
<feature type="compositionally biased region" description="Basic and acidic residues" evidence="1">
    <location>
        <begin position="311"/>
        <end position="321"/>
    </location>
</feature>
<feature type="compositionally biased region" description="Basic and acidic residues" evidence="1">
    <location>
        <begin position="1233"/>
        <end position="1253"/>
    </location>
</feature>
<feature type="compositionally biased region" description="Polar residues" evidence="1">
    <location>
        <begin position="118"/>
        <end position="130"/>
    </location>
</feature>
<feature type="compositionally biased region" description="Polar residues" evidence="1">
    <location>
        <begin position="883"/>
        <end position="900"/>
    </location>
</feature>
<feature type="region of interest" description="Disordered" evidence="1">
    <location>
        <begin position="97"/>
        <end position="130"/>
    </location>
</feature>
<feature type="compositionally biased region" description="Basic and acidic residues" evidence="1">
    <location>
        <begin position="1138"/>
        <end position="1154"/>
    </location>
</feature>
<feature type="compositionally biased region" description="Basic and acidic residues" evidence="1">
    <location>
        <begin position="773"/>
        <end position="799"/>
    </location>
</feature>
<protein>
    <submittedName>
        <fullName evidence="2">SH3-binding, glutamic acid-rich protein</fullName>
    </submittedName>
</protein>